<keyword evidence="1" id="KW-0472">Membrane</keyword>
<gene>
    <name evidence="2" type="ORF">SAMN06265219_10823</name>
</gene>
<evidence type="ECO:0000313" key="3">
    <source>
        <dbReference type="Proteomes" id="UP000317557"/>
    </source>
</evidence>
<dbReference type="Proteomes" id="UP000317557">
    <property type="component" value="Unassembled WGS sequence"/>
</dbReference>
<feature type="transmembrane region" description="Helical" evidence="1">
    <location>
        <begin position="7"/>
        <end position="29"/>
    </location>
</feature>
<protein>
    <submittedName>
        <fullName evidence="2">Uncharacterized protein</fullName>
    </submittedName>
</protein>
<name>A0A521DC57_9BACT</name>
<sequence length="57" mass="5416">MEEIQAGSCAAGVAIFAVAAIGSTAFLVASGGTGLALGAWAFSRVVSTAGLINACAN</sequence>
<keyword evidence="1" id="KW-1133">Transmembrane helix</keyword>
<dbReference type="AlphaFoldDB" id="A0A521DC57"/>
<keyword evidence="1" id="KW-0812">Transmembrane</keyword>
<proteinExistence type="predicted"/>
<accession>A0A521DC57</accession>
<dbReference type="EMBL" id="FXTP01000008">
    <property type="protein sequence ID" value="SMO69226.1"/>
    <property type="molecule type" value="Genomic_DNA"/>
</dbReference>
<reference evidence="2 3" key="1">
    <citation type="submission" date="2017-05" db="EMBL/GenBank/DDBJ databases">
        <authorList>
            <person name="Varghese N."/>
            <person name="Submissions S."/>
        </authorList>
    </citation>
    <scope>NUCLEOTIDE SEQUENCE [LARGE SCALE GENOMIC DNA]</scope>
    <source>
        <strain evidence="2 3">DSM 21985</strain>
    </source>
</reference>
<organism evidence="2 3">
    <name type="scientific">Gracilimonas mengyeensis</name>
    <dbReference type="NCBI Taxonomy" id="1302730"/>
    <lineage>
        <taxon>Bacteria</taxon>
        <taxon>Pseudomonadati</taxon>
        <taxon>Balneolota</taxon>
        <taxon>Balneolia</taxon>
        <taxon>Balneolales</taxon>
        <taxon>Balneolaceae</taxon>
        <taxon>Gracilimonas</taxon>
    </lineage>
</organism>
<evidence type="ECO:0000256" key="1">
    <source>
        <dbReference type="SAM" id="Phobius"/>
    </source>
</evidence>
<evidence type="ECO:0000313" key="2">
    <source>
        <dbReference type="EMBL" id="SMO69226.1"/>
    </source>
</evidence>
<keyword evidence="3" id="KW-1185">Reference proteome</keyword>